<feature type="transmembrane region" description="Helical" evidence="1">
    <location>
        <begin position="123"/>
        <end position="144"/>
    </location>
</feature>
<gene>
    <name evidence="2" type="ORF">ACTIVE_8440</name>
</gene>
<feature type="transmembrane region" description="Helical" evidence="1">
    <location>
        <begin position="150"/>
        <end position="172"/>
    </location>
</feature>
<keyword evidence="1" id="KW-0472">Membrane</keyword>
<dbReference type="GO" id="GO:0005886">
    <property type="term" value="C:plasma membrane"/>
    <property type="evidence" value="ECO:0007669"/>
    <property type="project" value="TreeGrafter"/>
</dbReference>
<protein>
    <submittedName>
        <fullName evidence="2">Membrane protein</fullName>
    </submittedName>
</protein>
<dbReference type="EMBL" id="CP053892">
    <property type="protein sequence ID" value="QKG26787.1"/>
    <property type="molecule type" value="Genomic_DNA"/>
</dbReference>
<dbReference type="Proteomes" id="UP000501240">
    <property type="component" value="Chromosome"/>
</dbReference>
<evidence type="ECO:0000313" key="3">
    <source>
        <dbReference type="Proteomes" id="UP000501240"/>
    </source>
</evidence>
<dbReference type="AlphaFoldDB" id="A0A7D4AC41"/>
<reference evidence="2 3" key="1">
    <citation type="submission" date="2020-05" db="EMBL/GenBank/DDBJ databases">
        <title>Actinomadura verrucosospora NRRL-B18236 (PFL_A860) Genome sequencing and assembly.</title>
        <authorList>
            <person name="Samborskyy M."/>
        </authorList>
    </citation>
    <scope>NUCLEOTIDE SEQUENCE [LARGE SCALE GENOMIC DNA]</scope>
    <source>
        <strain evidence="2 3">NRRL:B18236</strain>
    </source>
</reference>
<feature type="transmembrane region" description="Helical" evidence="1">
    <location>
        <begin position="91"/>
        <end position="111"/>
    </location>
</feature>
<keyword evidence="1" id="KW-0812">Transmembrane</keyword>
<dbReference type="InterPro" id="IPR005325">
    <property type="entry name" value="DUF308_memb"/>
</dbReference>
<dbReference type="PANTHER" id="PTHR34989">
    <property type="entry name" value="PROTEIN HDED"/>
    <property type="match status" value="1"/>
</dbReference>
<keyword evidence="3" id="KW-1185">Reference proteome</keyword>
<proteinExistence type="predicted"/>
<evidence type="ECO:0000313" key="2">
    <source>
        <dbReference type="EMBL" id="QKG26787.1"/>
    </source>
</evidence>
<evidence type="ECO:0000256" key="1">
    <source>
        <dbReference type="SAM" id="Phobius"/>
    </source>
</evidence>
<organism evidence="2 3">
    <name type="scientific">Actinomadura verrucosospora</name>
    <dbReference type="NCBI Taxonomy" id="46165"/>
    <lineage>
        <taxon>Bacteria</taxon>
        <taxon>Bacillati</taxon>
        <taxon>Actinomycetota</taxon>
        <taxon>Actinomycetes</taxon>
        <taxon>Streptosporangiales</taxon>
        <taxon>Thermomonosporaceae</taxon>
        <taxon>Actinomadura</taxon>
    </lineage>
</organism>
<name>A0A7D4AC41_ACTVE</name>
<dbReference type="Pfam" id="PF03729">
    <property type="entry name" value="DUF308"/>
    <property type="match status" value="1"/>
</dbReference>
<accession>A0A7D4AC41</accession>
<keyword evidence="1" id="KW-1133">Transmembrane helix</keyword>
<feature type="transmembrane region" description="Helical" evidence="1">
    <location>
        <begin position="12"/>
        <end position="29"/>
    </location>
</feature>
<feature type="transmembrane region" description="Helical" evidence="1">
    <location>
        <begin position="35"/>
        <end position="54"/>
    </location>
</feature>
<dbReference type="InterPro" id="IPR052712">
    <property type="entry name" value="Acid_resist_chaperone_HdeD"/>
</dbReference>
<dbReference type="PANTHER" id="PTHR34989:SF1">
    <property type="entry name" value="PROTEIN HDED"/>
    <property type="match status" value="1"/>
</dbReference>
<sequence length="194" mass="20535">MFDQMTRHWWVLALRGAFAILFGVVAWVWPHITLWVLVVLFGAYALVDGVTAVAQAIRGATGGPRGLLAVSGAAGIVLGIVAMAWPGVTALVLLMLIAAWAVVTGVLEIVAAVSLRRELRGEWMYALTGAISIIFGLLLFAWPVSGALAVVWLIGLFSILFGAAMVGVALRLRGLGKRAERHGAGMGAASPHWR</sequence>
<feature type="transmembrane region" description="Helical" evidence="1">
    <location>
        <begin position="66"/>
        <end position="85"/>
    </location>
</feature>